<protein>
    <submittedName>
        <fullName evidence="2">Uncharacterized protein</fullName>
    </submittedName>
</protein>
<dbReference type="AlphaFoldDB" id="A0A9W8P7Q8"/>
<keyword evidence="3" id="KW-1185">Reference proteome</keyword>
<feature type="signal peptide" evidence="1">
    <location>
        <begin position="1"/>
        <end position="27"/>
    </location>
</feature>
<gene>
    <name evidence="2" type="ORF">DFH05DRAFT_1473809</name>
</gene>
<evidence type="ECO:0000313" key="2">
    <source>
        <dbReference type="EMBL" id="KAJ3748713.1"/>
    </source>
</evidence>
<organism evidence="2 3">
    <name type="scientific">Lentinula detonsa</name>
    <dbReference type="NCBI Taxonomy" id="2804962"/>
    <lineage>
        <taxon>Eukaryota</taxon>
        <taxon>Fungi</taxon>
        <taxon>Dikarya</taxon>
        <taxon>Basidiomycota</taxon>
        <taxon>Agaricomycotina</taxon>
        <taxon>Agaricomycetes</taxon>
        <taxon>Agaricomycetidae</taxon>
        <taxon>Agaricales</taxon>
        <taxon>Marasmiineae</taxon>
        <taxon>Omphalotaceae</taxon>
        <taxon>Lentinula</taxon>
    </lineage>
</organism>
<evidence type="ECO:0000256" key="1">
    <source>
        <dbReference type="SAM" id="SignalP"/>
    </source>
</evidence>
<dbReference type="Proteomes" id="UP001142393">
    <property type="component" value="Unassembled WGS sequence"/>
</dbReference>
<sequence length="217" mass="24672">MHSIFFALIVASFPFLLPTVLVAEVDALPVSSLDMSIKTMSTPNIEDRGIPSRIRTEIGYSYHAQNSLDQECETYEEKKPFNVDIYTRMSPVPNYDSGLGSPPGEDWCECVFDANDYMLLHLSKLSKLVYEPDDKKITALKKSDSIFFSDVQEGKVPEMIIFEDTFKNKEFDIQVQCHAGRTAKKTILFHEWGVKNWPKRDGMPTPVEPLHVQTNSS</sequence>
<evidence type="ECO:0000313" key="3">
    <source>
        <dbReference type="Proteomes" id="UP001142393"/>
    </source>
</evidence>
<keyword evidence="1" id="KW-0732">Signal</keyword>
<feature type="chain" id="PRO_5040816142" evidence="1">
    <location>
        <begin position="28"/>
        <end position="217"/>
    </location>
</feature>
<dbReference type="EMBL" id="JANVFU010000002">
    <property type="protein sequence ID" value="KAJ3748713.1"/>
    <property type="molecule type" value="Genomic_DNA"/>
</dbReference>
<proteinExistence type="predicted"/>
<name>A0A9W8P7Q8_9AGAR</name>
<comment type="caution">
    <text evidence="2">The sequence shown here is derived from an EMBL/GenBank/DDBJ whole genome shotgun (WGS) entry which is preliminary data.</text>
</comment>
<accession>A0A9W8P7Q8</accession>
<reference evidence="2 3" key="1">
    <citation type="journal article" date="2023" name="Proc. Natl. Acad. Sci. U.S.A.">
        <title>A global phylogenomic analysis of the shiitake genus Lentinula.</title>
        <authorList>
            <person name="Sierra-Patev S."/>
            <person name="Min B."/>
            <person name="Naranjo-Ortiz M."/>
            <person name="Looney B."/>
            <person name="Konkel Z."/>
            <person name="Slot J.C."/>
            <person name="Sakamoto Y."/>
            <person name="Steenwyk J.L."/>
            <person name="Rokas A."/>
            <person name="Carro J."/>
            <person name="Camarero S."/>
            <person name="Ferreira P."/>
            <person name="Molpeceres G."/>
            <person name="Ruiz-Duenas F.J."/>
            <person name="Serrano A."/>
            <person name="Henrissat B."/>
            <person name="Drula E."/>
            <person name="Hughes K.W."/>
            <person name="Mata J.L."/>
            <person name="Ishikawa N.K."/>
            <person name="Vargas-Isla R."/>
            <person name="Ushijima S."/>
            <person name="Smith C.A."/>
            <person name="Donoghue J."/>
            <person name="Ahrendt S."/>
            <person name="Andreopoulos W."/>
            <person name="He G."/>
            <person name="LaButti K."/>
            <person name="Lipzen A."/>
            <person name="Ng V."/>
            <person name="Riley R."/>
            <person name="Sandor L."/>
            <person name="Barry K."/>
            <person name="Martinez A.T."/>
            <person name="Xiao Y."/>
            <person name="Gibbons J.G."/>
            <person name="Terashima K."/>
            <person name="Grigoriev I.V."/>
            <person name="Hibbett D."/>
        </authorList>
    </citation>
    <scope>NUCLEOTIDE SEQUENCE [LARGE SCALE GENOMIC DNA]</scope>
    <source>
        <strain evidence="2 3">TFB7810</strain>
    </source>
</reference>